<evidence type="ECO:0000313" key="3">
    <source>
        <dbReference type="Proteomes" id="UP000499080"/>
    </source>
</evidence>
<dbReference type="Proteomes" id="UP000499080">
    <property type="component" value="Unassembled WGS sequence"/>
</dbReference>
<gene>
    <name evidence="2" type="ORF">AVEN_70358_1</name>
</gene>
<protein>
    <submittedName>
        <fullName evidence="2">Uncharacterized protein</fullName>
    </submittedName>
</protein>
<evidence type="ECO:0000313" key="2">
    <source>
        <dbReference type="EMBL" id="GBO02049.1"/>
    </source>
</evidence>
<feature type="compositionally biased region" description="Basic and acidic residues" evidence="1">
    <location>
        <begin position="60"/>
        <end position="74"/>
    </location>
</feature>
<keyword evidence="3" id="KW-1185">Reference proteome</keyword>
<feature type="region of interest" description="Disordered" evidence="1">
    <location>
        <begin position="48"/>
        <end position="77"/>
    </location>
</feature>
<evidence type="ECO:0000256" key="1">
    <source>
        <dbReference type="SAM" id="MobiDB-lite"/>
    </source>
</evidence>
<accession>A0A4Y2TN35</accession>
<organism evidence="2 3">
    <name type="scientific">Araneus ventricosus</name>
    <name type="common">Orbweaver spider</name>
    <name type="synonym">Epeira ventricosa</name>
    <dbReference type="NCBI Taxonomy" id="182803"/>
    <lineage>
        <taxon>Eukaryota</taxon>
        <taxon>Metazoa</taxon>
        <taxon>Ecdysozoa</taxon>
        <taxon>Arthropoda</taxon>
        <taxon>Chelicerata</taxon>
        <taxon>Arachnida</taxon>
        <taxon>Araneae</taxon>
        <taxon>Araneomorphae</taxon>
        <taxon>Entelegynae</taxon>
        <taxon>Araneoidea</taxon>
        <taxon>Araneidae</taxon>
        <taxon>Araneus</taxon>
    </lineage>
</organism>
<reference evidence="2 3" key="1">
    <citation type="journal article" date="2019" name="Sci. Rep.">
        <title>Orb-weaving spider Araneus ventricosus genome elucidates the spidroin gene catalogue.</title>
        <authorList>
            <person name="Kono N."/>
            <person name="Nakamura H."/>
            <person name="Ohtoshi R."/>
            <person name="Moran D.A.P."/>
            <person name="Shinohara A."/>
            <person name="Yoshida Y."/>
            <person name="Fujiwara M."/>
            <person name="Mori M."/>
            <person name="Tomita M."/>
            <person name="Arakawa K."/>
        </authorList>
    </citation>
    <scope>NUCLEOTIDE SEQUENCE [LARGE SCALE GENOMIC DNA]</scope>
</reference>
<sequence>MTSETTPESWHSSLLTRWEVVGVELCMHQQLGRRFPGTMINIQPGYHGRSSWRSGFEPSASKKRENTTGHRSPQDEEFGMWSENKMEFYQNFGEQKRDIIFSIKIVYLL</sequence>
<dbReference type="AlphaFoldDB" id="A0A4Y2TN35"/>
<dbReference type="EMBL" id="BGPR01029911">
    <property type="protein sequence ID" value="GBO02049.1"/>
    <property type="molecule type" value="Genomic_DNA"/>
</dbReference>
<name>A0A4Y2TN35_ARAVE</name>
<comment type="caution">
    <text evidence="2">The sequence shown here is derived from an EMBL/GenBank/DDBJ whole genome shotgun (WGS) entry which is preliminary data.</text>
</comment>
<proteinExistence type="predicted"/>